<feature type="transmembrane region" description="Helical" evidence="1">
    <location>
        <begin position="90"/>
        <end position="108"/>
    </location>
</feature>
<keyword evidence="1" id="KW-0472">Membrane</keyword>
<reference evidence="2 3" key="1">
    <citation type="submission" date="2018-04" db="EMBL/GenBank/DDBJ databases">
        <title>Genomic Encyclopedia of Type Strains, Phase III (KMG-III): the genomes of soil and plant-associated and newly described type strains.</title>
        <authorList>
            <person name="Whitman W."/>
        </authorList>
    </citation>
    <scope>NUCLEOTIDE SEQUENCE [LARGE SCALE GENOMIC DNA]</scope>
    <source>
        <strain evidence="2 3">KA25</strain>
    </source>
</reference>
<accession>A0A2T5JV55</accession>
<evidence type="ECO:0008006" key="4">
    <source>
        <dbReference type="Google" id="ProtNLM"/>
    </source>
</evidence>
<comment type="caution">
    <text evidence="2">The sequence shown here is derived from an EMBL/GenBank/DDBJ whole genome shotgun (WGS) entry which is preliminary data.</text>
</comment>
<keyword evidence="1" id="KW-1133">Transmembrane helix</keyword>
<keyword evidence="1" id="KW-0812">Transmembrane</keyword>
<keyword evidence="3" id="KW-1185">Reference proteome</keyword>
<dbReference type="EMBL" id="QAOT01000018">
    <property type="protein sequence ID" value="PTR14041.1"/>
    <property type="molecule type" value="Genomic_DNA"/>
</dbReference>
<evidence type="ECO:0000313" key="3">
    <source>
        <dbReference type="Proteomes" id="UP000244060"/>
    </source>
</evidence>
<evidence type="ECO:0000313" key="2">
    <source>
        <dbReference type="EMBL" id="PTR14041.1"/>
    </source>
</evidence>
<feature type="transmembrane region" description="Helical" evidence="1">
    <location>
        <begin position="129"/>
        <end position="148"/>
    </location>
</feature>
<name>A0A2T5JV55_9RHOB</name>
<sequence>MLQLLAGWPGADLIRGSGTAYLLVNAAHILGIALLVGAILPLDLMIVAGRRAGEVAPFLVRSAGVGLAVALTTGLWLFSVDPPNYLGNRAFLIKLALIAAAVLNVAALHLGRGWRTFVAGGPATPVTRAAALASAALWLSTLVAGRWIGFL</sequence>
<proteinExistence type="predicted"/>
<feature type="transmembrane region" description="Helical" evidence="1">
    <location>
        <begin position="58"/>
        <end position="78"/>
    </location>
</feature>
<protein>
    <recommendedName>
        <fullName evidence="4">DUF2214 domain-containing protein</fullName>
    </recommendedName>
</protein>
<dbReference type="OrthoDB" id="118399at2"/>
<evidence type="ECO:0000256" key="1">
    <source>
        <dbReference type="SAM" id="Phobius"/>
    </source>
</evidence>
<feature type="transmembrane region" description="Helical" evidence="1">
    <location>
        <begin position="20"/>
        <end position="46"/>
    </location>
</feature>
<organism evidence="2 3">
    <name type="scientific">Cereibacter azotoformans</name>
    <dbReference type="NCBI Taxonomy" id="43057"/>
    <lineage>
        <taxon>Bacteria</taxon>
        <taxon>Pseudomonadati</taxon>
        <taxon>Pseudomonadota</taxon>
        <taxon>Alphaproteobacteria</taxon>
        <taxon>Rhodobacterales</taxon>
        <taxon>Paracoccaceae</taxon>
        <taxon>Cereibacter</taxon>
    </lineage>
</organism>
<dbReference type="Proteomes" id="UP000244060">
    <property type="component" value="Unassembled WGS sequence"/>
</dbReference>
<dbReference type="AlphaFoldDB" id="A0A2T5JV55"/>
<dbReference type="RefSeq" id="WP_108221974.1">
    <property type="nucleotide sequence ID" value="NZ_CP090021.1"/>
</dbReference>
<gene>
    <name evidence="2" type="ORF">C8J28_11836</name>
</gene>